<comment type="cofactor">
    <cofactor evidence="1 13">
        <name>FAD</name>
        <dbReference type="ChEBI" id="CHEBI:57692"/>
    </cofactor>
</comment>
<keyword evidence="12 14" id="KW-0472">Membrane</keyword>
<protein>
    <recommendedName>
        <fullName evidence="13 14">Multifunctional fusion protein</fullName>
    </recommendedName>
    <domain>
        <recommendedName>
            <fullName evidence="13">Methylenetetrahydrofolate reductase</fullName>
        </recommendedName>
    </domain>
    <domain>
        <recommendedName>
            <fullName evidence="14">CASP-like protein</fullName>
        </recommendedName>
    </domain>
</protein>
<comment type="similarity">
    <text evidence="4 13">Belongs to the methylenetetrahydrofolate reductase family.</text>
</comment>
<dbReference type="PANTHER" id="PTHR45754:SF3">
    <property type="entry name" value="METHYLENETETRAHYDROFOLATE REDUCTASE (NADPH)"/>
    <property type="match status" value="1"/>
</dbReference>
<keyword evidence="7 13" id="KW-0285">Flavoprotein</keyword>
<dbReference type="PANTHER" id="PTHR45754">
    <property type="entry name" value="METHYLENETETRAHYDROFOLATE REDUCTASE"/>
    <property type="match status" value="1"/>
</dbReference>
<dbReference type="Gene3D" id="3.20.20.220">
    <property type="match status" value="2"/>
</dbReference>
<evidence type="ECO:0000256" key="8">
    <source>
        <dbReference type="ARBA" id="ARBA00022692"/>
    </source>
</evidence>
<dbReference type="InterPro" id="IPR003171">
    <property type="entry name" value="Mehydrof_redctse-like"/>
</dbReference>
<evidence type="ECO:0000256" key="14">
    <source>
        <dbReference type="RuleBase" id="RU361233"/>
    </source>
</evidence>
<dbReference type="GO" id="GO:0005886">
    <property type="term" value="C:plasma membrane"/>
    <property type="evidence" value="ECO:0007669"/>
    <property type="project" value="UniProtKB-SubCell"/>
</dbReference>
<dbReference type="Proteomes" id="UP000436088">
    <property type="component" value="Unassembled WGS sequence"/>
</dbReference>
<evidence type="ECO:0000313" key="17">
    <source>
        <dbReference type="Proteomes" id="UP000436088"/>
    </source>
</evidence>
<dbReference type="Pfam" id="PF02219">
    <property type="entry name" value="MTHFR"/>
    <property type="match status" value="2"/>
</dbReference>
<dbReference type="GO" id="GO:0004489">
    <property type="term" value="F:methylenetetrahydrofolate reductase [NAD(P)H] activity"/>
    <property type="evidence" value="ECO:0007669"/>
    <property type="project" value="InterPro"/>
</dbReference>
<dbReference type="GO" id="GO:0071949">
    <property type="term" value="F:FAD binding"/>
    <property type="evidence" value="ECO:0007669"/>
    <property type="project" value="TreeGrafter"/>
</dbReference>
<dbReference type="SUPFAM" id="SSF51730">
    <property type="entry name" value="FAD-linked oxidoreductase"/>
    <property type="match status" value="1"/>
</dbReference>
<comment type="subunit">
    <text evidence="14">Homodimer and heterodimers.</text>
</comment>
<dbReference type="GO" id="GO:0035999">
    <property type="term" value="P:tetrahydrofolate interconversion"/>
    <property type="evidence" value="ECO:0007669"/>
    <property type="project" value="UniProtKB-UniPathway"/>
</dbReference>
<dbReference type="AlphaFoldDB" id="A0A6A2WT82"/>
<evidence type="ECO:0000256" key="13">
    <source>
        <dbReference type="RuleBase" id="RU003862"/>
    </source>
</evidence>
<evidence type="ECO:0000256" key="5">
    <source>
        <dbReference type="ARBA" id="ARBA00007651"/>
    </source>
</evidence>
<dbReference type="GO" id="GO:0009086">
    <property type="term" value="P:methionine biosynthetic process"/>
    <property type="evidence" value="ECO:0007669"/>
    <property type="project" value="TreeGrafter"/>
</dbReference>
<evidence type="ECO:0000256" key="10">
    <source>
        <dbReference type="ARBA" id="ARBA00022989"/>
    </source>
</evidence>
<dbReference type="UniPathway" id="UPA00193"/>
<comment type="caution">
    <text evidence="14">Lacks conserved residue(s) required for the propagation of feature annotation.</text>
</comment>
<evidence type="ECO:0000256" key="11">
    <source>
        <dbReference type="ARBA" id="ARBA00023002"/>
    </source>
</evidence>
<keyword evidence="9 13" id="KW-0274">FAD</keyword>
<sequence length="291" mass="32465">MEEEEKIPLAPSAAATAAKPASFTACLDLANLVGFLEKVFDFTAEESDFLVKENVHKEVAAIVRVVKEKSKKKDKEDAQKAENKTTVETPTPGVGYDISSITRHWKRDELLKKMSLIARGFAFFLSLLSFIITASNKHGDWQNFDNYKEYMYLLAIAILSTLYAGVQALRHVNVLWNAMQILDQRISAMVDYSSITVAGYPEAHPYAIGDNGVATPEAYQNDLAYLKRNVDAGADLIVTQLFYDEITAALEPIKDNDEGVKVYGIHLGTEMCCKILANQIKTLHLYTLNME</sequence>
<feature type="transmembrane region" description="Helical" evidence="14">
    <location>
        <begin position="150"/>
        <end position="169"/>
    </location>
</feature>
<comment type="pathway">
    <text evidence="3 13">One-carbon metabolism; tetrahydrofolate interconversion.</text>
</comment>
<dbReference type="Pfam" id="PF04535">
    <property type="entry name" value="CASP_dom"/>
    <property type="match status" value="1"/>
</dbReference>
<evidence type="ECO:0000256" key="3">
    <source>
        <dbReference type="ARBA" id="ARBA00004777"/>
    </source>
</evidence>
<evidence type="ECO:0000259" key="15">
    <source>
        <dbReference type="Pfam" id="PF04535"/>
    </source>
</evidence>
<reference evidence="16" key="1">
    <citation type="submission" date="2019-09" db="EMBL/GenBank/DDBJ databases">
        <title>Draft genome information of white flower Hibiscus syriacus.</title>
        <authorList>
            <person name="Kim Y.-M."/>
        </authorList>
    </citation>
    <scope>NUCLEOTIDE SEQUENCE [LARGE SCALE GENOMIC DNA]</scope>
    <source>
        <strain evidence="16">YM2019G1</strain>
    </source>
</reference>
<evidence type="ECO:0000256" key="9">
    <source>
        <dbReference type="ARBA" id="ARBA00022827"/>
    </source>
</evidence>
<keyword evidence="6 14" id="KW-1003">Cell membrane</keyword>
<evidence type="ECO:0000256" key="2">
    <source>
        <dbReference type="ARBA" id="ARBA00004651"/>
    </source>
</evidence>
<keyword evidence="11 13" id="KW-0560">Oxidoreductase</keyword>
<evidence type="ECO:0000256" key="12">
    <source>
        <dbReference type="ARBA" id="ARBA00023136"/>
    </source>
</evidence>
<keyword evidence="8 14" id="KW-0812">Transmembrane</keyword>
<evidence type="ECO:0000256" key="1">
    <source>
        <dbReference type="ARBA" id="ARBA00001974"/>
    </source>
</evidence>
<proteinExistence type="inferred from homology"/>
<feature type="domain" description="Casparian strip membrane protein" evidence="15">
    <location>
        <begin position="111"/>
        <end position="173"/>
    </location>
</feature>
<feature type="transmembrane region" description="Helical" evidence="14">
    <location>
        <begin position="116"/>
        <end position="135"/>
    </location>
</feature>
<comment type="similarity">
    <text evidence="5 14">Belongs to the Casparian strip membrane proteins (CASP) family.</text>
</comment>
<evidence type="ECO:0000256" key="7">
    <source>
        <dbReference type="ARBA" id="ARBA00022630"/>
    </source>
</evidence>
<comment type="subcellular location">
    <subcellularLocation>
        <location evidence="2 14">Cell membrane</location>
        <topology evidence="2 14">Multi-pass membrane protein</topology>
    </subcellularLocation>
</comment>
<dbReference type="EMBL" id="VEPZ02001743">
    <property type="protein sequence ID" value="KAE8658745.1"/>
    <property type="molecule type" value="Genomic_DNA"/>
</dbReference>
<evidence type="ECO:0000256" key="4">
    <source>
        <dbReference type="ARBA" id="ARBA00006743"/>
    </source>
</evidence>
<gene>
    <name evidence="16" type="ORF">F3Y22_tig00116970pilonHSYRG00155</name>
</gene>
<keyword evidence="10 14" id="KW-1133">Transmembrane helix</keyword>
<accession>A0A6A2WT82</accession>
<dbReference type="GO" id="GO:0005829">
    <property type="term" value="C:cytosol"/>
    <property type="evidence" value="ECO:0007669"/>
    <property type="project" value="TreeGrafter"/>
</dbReference>
<keyword evidence="17" id="KW-1185">Reference proteome</keyword>
<dbReference type="InterPro" id="IPR006702">
    <property type="entry name" value="CASP_dom"/>
</dbReference>
<evidence type="ECO:0000313" key="16">
    <source>
        <dbReference type="EMBL" id="KAE8658745.1"/>
    </source>
</evidence>
<dbReference type="InterPro" id="IPR029041">
    <property type="entry name" value="FAD-linked_oxidoreductase-like"/>
</dbReference>
<evidence type="ECO:0000256" key="6">
    <source>
        <dbReference type="ARBA" id="ARBA00022475"/>
    </source>
</evidence>
<comment type="caution">
    <text evidence="16">The sequence shown here is derived from an EMBL/GenBank/DDBJ whole genome shotgun (WGS) entry which is preliminary data.</text>
</comment>
<organism evidence="16 17">
    <name type="scientific">Hibiscus syriacus</name>
    <name type="common">Rose of Sharon</name>
    <dbReference type="NCBI Taxonomy" id="106335"/>
    <lineage>
        <taxon>Eukaryota</taxon>
        <taxon>Viridiplantae</taxon>
        <taxon>Streptophyta</taxon>
        <taxon>Embryophyta</taxon>
        <taxon>Tracheophyta</taxon>
        <taxon>Spermatophyta</taxon>
        <taxon>Magnoliopsida</taxon>
        <taxon>eudicotyledons</taxon>
        <taxon>Gunneridae</taxon>
        <taxon>Pentapetalae</taxon>
        <taxon>rosids</taxon>
        <taxon>malvids</taxon>
        <taxon>Malvales</taxon>
        <taxon>Malvaceae</taxon>
        <taxon>Malvoideae</taxon>
        <taxon>Hibiscus</taxon>
    </lineage>
</organism>
<name>A0A6A2WT82_HIBSY</name>